<feature type="region of interest" description="Disordered" evidence="1">
    <location>
        <begin position="1"/>
        <end position="42"/>
    </location>
</feature>
<protein>
    <submittedName>
        <fullName evidence="2">Uncharacterized protein</fullName>
    </submittedName>
</protein>
<organism evidence="2 3">
    <name type="scientific">Paenibacillus baekrokdamisoli</name>
    <dbReference type="NCBI Taxonomy" id="1712516"/>
    <lineage>
        <taxon>Bacteria</taxon>
        <taxon>Bacillati</taxon>
        <taxon>Bacillota</taxon>
        <taxon>Bacilli</taxon>
        <taxon>Bacillales</taxon>
        <taxon>Paenibacillaceae</taxon>
        <taxon>Paenibacillus</taxon>
    </lineage>
</organism>
<gene>
    <name evidence="2" type="ORF">Back11_00750</name>
</gene>
<dbReference type="EMBL" id="AP019308">
    <property type="protein sequence ID" value="BBH18730.1"/>
    <property type="molecule type" value="Genomic_DNA"/>
</dbReference>
<keyword evidence="3" id="KW-1185">Reference proteome</keyword>
<dbReference type="Proteomes" id="UP000275368">
    <property type="component" value="Chromosome"/>
</dbReference>
<dbReference type="KEGG" id="pbk:Back11_00750"/>
<evidence type="ECO:0000313" key="3">
    <source>
        <dbReference type="Proteomes" id="UP000275368"/>
    </source>
</evidence>
<accession>A0A3G9IID0</accession>
<sequence>MVNDPIKRDGRQPGSLKSSEEIETQMAAESTEIVEEEKIGPEEASPHWIEFYRSIRDAIAAMRSESS</sequence>
<proteinExistence type="predicted"/>
<reference evidence="2 3" key="1">
    <citation type="submission" date="2018-11" db="EMBL/GenBank/DDBJ databases">
        <title>Complete genome sequence of Paenibacillus baekrokdamisoli strain KCTC 33723.</title>
        <authorList>
            <person name="Kang S.W."/>
            <person name="Lee K.C."/>
            <person name="Kim K.K."/>
            <person name="Kim J.S."/>
            <person name="Kim D.S."/>
            <person name="Ko S.H."/>
            <person name="Yang S.H."/>
            <person name="Lee J.S."/>
        </authorList>
    </citation>
    <scope>NUCLEOTIDE SEQUENCE [LARGE SCALE GENOMIC DNA]</scope>
    <source>
        <strain evidence="2 3">KCTC 33723</strain>
    </source>
</reference>
<feature type="compositionally biased region" description="Basic and acidic residues" evidence="1">
    <location>
        <begin position="1"/>
        <end position="11"/>
    </location>
</feature>
<evidence type="ECO:0000313" key="2">
    <source>
        <dbReference type="EMBL" id="BBH18730.1"/>
    </source>
</evidence>
<dbReference type="RefSeq" id="WP_183530694.1">
    <property type="nucleotide sequence ID" value="NZ_JACHXC010000004.1"/>
</dbReference>
<evidence type="ECO:0000256" key="1">
    <source>
        <dbReference type="SAM" id="MobiDB-lite"/>
    </source>
</evidence>
<name>A0A3G9IID0_9BACL</name>
<dbReference type="AlphaFoldDB" id="A0A3G9IID0"/>